<keyword evidence="3" id="KW-0735">Signal-anchor</keyword>
<dbReference type="PANTHER" id="PTHR12270:SF52">
    <property type="entry name" value="GLYCOSYLTRANSFERASE-LIKE PROTEIN GNT13-RELATED"/>
    <property type="match status" value="1"/>
</dbReference>
<dbReference type="GO" id="GO:0016020">
    <property type="term" value="C:membrane"/>
    <property type="evidence" value="ECO:0007669"/>
    <property type="project" value="UniProtKB-SubCell"/>
</dbReference>
<dbReference type="STRING" id="299467.A0A443SVP2"/>
<evidence type="ECO:0000256" key="5">
    <source>
        <dbReference type="ARBA" id="ARBA00023136"/>
    </source>
</evidence>
<dbReference type="Proteomes" id="UP000288716">
    <property type="component" value="Unassembled WGS sequence"/>
</dbReference>
<evidence type="ECO:0000256" key="1">
    <source>
        <dbReference type="ARBA" id="ARBA00004606"/>
    </source>
</evidence>
<evidence type="ECO:0000256" key="2">
    <source>
        <dbReference type="ARBA" id="ARBA00022692"/>
    </source>
</evidence>
<keyword evidence="5 7" id="KW-0472">Membrane</keyword>
<accession>A0A443SVP2</accession>
<evidence type="ECO:0000256" key="7">
    <source>
        <dbReference type="SAM" id="Phobius"/>
    </source>
</evidence>
<sequence>MDYLWYQIEKNIRKTNSFQIILVSITVHCLVSIVMIYVHLCWYFDVDFRKFEPLNVASKQGGISLLRHQDLNLVSSEVIDEEEIALIGWWKDHNKYDVNIVCFQQKGIACEKVFSTECKSDSIRAMYQYIPLKEHLKIREIDVALKANAQHLQEYVSEPTFGLFLLITLNTGVIEYIKVEFPSTIEEWTKRSIKYRSPENTQISKITLMLLCYGYSGTVFFTEISITPVFESNPTLAAEIIDHCGDKSYPVVPIDEEKYRIEYIQLPNGAIEHTQILTLVTQVSMDRMSILEKTLQTWSGPVSLAVYVPVKAVNAGLLEWQKLYLNKKLKTLNLAPGSNVVVVIGVEGDSDYPINKMRNAAIKQVKTKYSLILDADFQPSPDLKKYFSFLISKMNDTKKVAFVVPAFEYMEQPKKEDEIPKKKEELMQLIMRDDPLVQPFRISESVDSHKLTNYWKWYISNRPYYVFGYSDKYEPYLILENQHLPLFDEQFTGYGMNKVTHTTELFAAGYKFLVFSNAWTIHLPHKSSSYSQDFLQNPQQKLRNRHQRFQFIHGIIQKYKIKKKRCSQAKNY</sequence>
<dbReference type="PANTHER" id="PTHR12270">
    <property type="entry name" value="GLYCOSYLTRANSFERASE-RELATED"/>
    <property type="match status" value="1"/>
</dbReference>
<dbReference type="EMBL" id="NCKV01000127">
    <property type="protein sequence ID" value="RWS31574.1"/>
    <property type="molecule type" value="Genomic_DNA"/>
</dbReference>
<dbReference type="AlphaFoldDB" id="A0A443SVP2"/>
<dbReference type="InterPro" id="IPR051292">
    <property type="entry name" value="Xyl/GlcA_transferase"/>
</dbReference>
<keyword evidence="2 7" id="KW-0812">Transmembrane</keyword>
<evidence type="ECO:0000256" key="6">
    <source>
        <dbReference type="ARBA" id="ARBA00023180"/>
    </source>
</evidence>
<dbReference type="Pfam" id="PF13896">
    <property type="entry name" value="Glyco_transf_49"/>
    <property type="match status" value="2"/>
</dbReference>
<keyword evidence="4 7" id="KW-1133">Transmembrane helix</keyword>
<dbReference type="VEuPathDB" id="VectorBase:LDEU000467"/>
<comment type="subcellular location">
    <subcellularLocation>
        <location evidence="1">Membrane</location>
        <topology evidence="1">Single-pass type II membrane protein</topology>
    </subcellularLocation>
</comment>
<evidence type="ECO:0000256" key="4">
    <source>
        <dbReference type="ARBA" id="ARBA00022989"/>
    </source>
</evidence>
<evidence type="ECO:0000256" key="3">
    <source>
        <dbReference type="ARBA" id="ARBA00022968"/>
    </source>
</evidence>
<feature type="transmembrane region" description="Helical" evidence="7">
    <location>
        <begin position="20"/>
        <end position="40"/>
    </location>
</feature>
<evidence type="ECO:0000313" key="8">
    <source>
        <dbReference type="EMBL" id="RWS31574.1"/>
    </source>
</evidence>
<dbReference type="GO" id="GO:0015020">
    <property type="term" value="F:glucuronosyltransferase activity"/>
    <property type="evidence" value="ECO:0007669"/>
    <property type="project" value="TreeGrafter"/>
</dbReference>
<dbReference type="GO" id="GO:0035269">
    <property type="term" value="P:protein O-linked glycosylation via mannose"/>
    <property type="evidence" value="ECO:0007669"/>
    <property type="project" value="TreeGrafter"/>
</dbReference>
<evidence type="ECO:0000313" key="9">
    <source>
        <dbReference type="Proteomes" id="UP000288716"/>
    </source>
</evidence>
<protein>
    <submittedName>
        <fullName evidence="8">Uncharacterized protein</fullName>
    </submittedName>
</protein>
<reference evidence="8 9" key="1">
    <citation type="journal article" date="2018" name="Gigascience">
        <title>Genomes of trombidid mites reveal novel predicted allergens and laterally-transferred genes associated with secondary metabolism.</title>
        <authorList>
            <person name="Dong X."/>
            <person name="Chaisiri K."/>
            <person name="Xia D."/>
            <person name="Armstrong S.D."/>
            <person name="Fang Y."/>
            <person name="Donnelly M.J."/>
            <person name="Kadowaki T."/>
            <person name="McGarry J.W."/>
            <person name="Darby A.C."/>
            <person name="Makepeace B.L."/>
        </authorList>
    </citation>
    <scope>NUCLEOTIDE SEQUENCE [LARGE SCALE GENOMIC DNA]</scope>
    <source>
        <strain evidence="8">UoL-UT</strain>
    </source>
</reference>
<dbReference type="GO" id="GO:0042285">
    <property type="term" value="F:xylosyltransferase activity"/>
    <property type="evidence" value="ECO:0007669"/>
    <property type="project" value="TreeGrafter"/>
</dbReference>
<keyword evidence="6" id="KW-0325">Glycoprotein</keyword>
<comment type="caution">
    <text evidence="8">The sequence shown here is derived from an EMBL/GenBank/DDBJ whole genome shotgun (WGS) entry which is preliminary data.</text>
</comment>
<dbReference type="OrthoDB" id="411524at2759"/>
<name>A0A443SVP2_9ACAR</name>
<dbReference type="InterPro" id="IPR029044">
    <property type="entry name" value="Nucleotide-diphossugar_trans"/>
</dbReference>
<dbReference type="Gene3D" id="3.90.550.10">
    <property type="entry name" value="Spore Coat Polysaccharide Biosynthesis Protein SpsA, Chain A"/>
    <property type="match status" value="1"/>
</dbReference>
<keyword evidence="9" id="KW-1185">Reference proteome</keyword>
<gene>
    <name evidence="8" type="ORF">B4U80_07653</name>
</gene>
<organism evidence="8 9">
    <name type="scientific">Leptotrombidium deliense</name>
    <dbReference type="NCBI Taxonomy" id="299467"/>
    <lineage>
        <taxon>Eukaryota</taxon>
        <taxon>Metazoa</taxon>
        <taxon>Ecdysozoa</taxon>
        <taxon>Arthropoda</taxon>
        <taxon>Chelicerata</taxon>
        <taxon>Arachnida</taxon>
        <taxon>Acari</taxon>
        <taxon>Acariformes</taxon>
        <taxon>Trombidiformes</taxon>
        <taxon>Prostigmata</taxon>
        <taxon>Anystina</taxon>
        <taxon>Parasitengona</taxon>
        <taxon>Trombiculoidea</taxon>
        <taxon>Trombiculidae</taxon>
        <taxon>Leptotrombidium</taxon>
    </lineage>
</organism>
<dbReference type="SUPFAM" id="SSF53448">
    <property type="entry name" value="Nucleotide-diphospho-sugar transferases"/>
    <property type="match status" value="1"/>
</dbReference>
<proteinExistence type="predicted"/>